<proteinExistence type="predicted"/>
<organism evidence="1 2">
    <name type="scientific">Gigaspora rosea</name>
    <dbReference type="NCBI Taxonomy" id="44941"/>
    <lineage>
        <taxon>Eukaryota</taxon>
        <taxon>Fungi</taxon>
        <taxon>Fungi incertae sedis</taxon>
        <taxon>Mucoromycota</taxon>
        <taxon>Glomeromycotina</taxon>
        <taxon>Glomeromycetes</taxon>
        <taxon>Diversisporales</taxon>
        <taxon>Gigasporaceae</taxon>
        <taxon>Gigaspora</taxon>
    </lineage>
</organism>
<name>A0A397UUD4_9GLOM</name>
<dbReference type="AlphaFoldDB" id="A0A397UUD4"/>
<reference evidence="1 2" key="1">
    <citation type="submission" date="2018-06" db="EMBL/GenBank/DDBJ databases">
        <title>Comparative genomics reveals the genomic features of Rhizophagus irregularis, R. cerebriforme, R. diaphanum and Gigaspora rosea, and their symbiotic lifestyle signature.</title>
        <authorList>
            <person name="Morin E."/>
            <person name="San Clemente H."/>
            <person name="Chen E.C.H."/>
            <person name="De La Providencia I."/>
            <person name="Hainaut M."/>
            <person name="Kuo A."/>
            <person name="Kohler A."/>
            <person name="Murat C."/>
            <person name="Tang N."/>
            <person name="Roy S."/>
            <person name="Loubradou J."/>
            <person name="Henrissat B."/>
            <person name="Grigoriev I.V."/>
            <person name="Corradi N."/>
            <person name="Roux C."/>
            <person name="Martin F.M."/>
        </authorList>
    </citation>
    <scope>NUCLEOTIDE SEQUENCE [LARGE SCALE GENOMIC DNA]</scope>
    <source>
        <strain evidence="1 2">DAOM 194757</strain>
    </source>
</reference>
<dbReference type="OrthoDB" id="2338404at2759"/>
<evidence type="ECO:0000313" key="1">
    <source>
        <dbReference type="EMBL" id="RIB13735.1"/>
    </source>
</evidence>
<sequence length="202" mass="23571">MNISIQALPEKKFVATSQEDIDKIFEHTKNLNLSYLLTPNGQVVMMNQIFDWFNEFGNNDEKLKLIKIDQIIPIYKILNYKLQIEIETILENRSYDVFGVILDNEDSTAKNIRGWNIIWMVIGKPFLVGAFSTNYRETKNIFHKALVDLTACYDNNYMIYIHLPFTLAKNSIVLLSALYPSSNNPPKQDFKLIRWSKDILEL</sequence>
<gene>
    <name evidence="1" type="ORF">C2G38_2248661</name>
</gene>
<keyword evidence="2" id="KW-1185">Reference proteome</keyword>
<protein>
    <submittedName>
        <fullName evidence="1">Uncharacterized protein</fullName>
    </submittedName>
</protein>
<dbReference type="EMBL" id="QKWP01000895">
    <property type="protein sequence ID" value="RIB13735.1"/>
    <property type="molecule type" value="Genomic_DNA"/>
</dbReference>
<evidence type="ECO:0000313" key="2">
    <source>
        <dbReference type="Proteomes" id="UP000266673"/>
    </source>
</evidence>
<accession>A0A397UUD4</accession>
<comment type="caution">
    <text evidence="1">The sequence shown here is derived from an EMBL/GenBank/DDBJ whole genome shotgun (WGS) entry which is preliminary data.</text>
</comment>
<dbReference type="Proteomes" id="UP000266673">
    <property type="component" value="Unassembled WGS sequence"/>
</dbReference>